<dbReference type="GO" id="GO:0003700">
    <property type="term" value="F:DNA-binding transcription factor activity"/>
    <property type="evidence" value="ECO:0007669"/>
    <property type="project" value="InterPro"/>
</dbReference>
<evidence type="ECO:0000313" key="17">
    <source>
        <dbReference type="EMBL" id="TKW58406.1"/>
    </source>
</evidence>
<feature type="domain" description="RRM" evidence="14">
    <location>
        <begin position="626"/>
        <end position="709"/>
    </location>
</feature>
<dbReference type="OrthoDB" id="10006572at2759"/>
<feature type="region of interest" description="Disordered" evidence="13">
    <location>
        <begin position="870"/>
        <end position="946"/>
    </location>
</feature>
<protein>
    <recommendedName>
        <fullName evidence="4">Multiple RNA-binding domain-containing protein 1</fullName>
    </recommendedName>
</protein>
<gene>
    <name evidence="17" type="primary">mrd-1</name>
    <name evidence="17" type="ORF">CTA1_9116</name>
</gene>
<dbReference type="Proteomes" id="UP000310108">
    <property type="component" value="Unassembled WGS sequence"/>
</dbReference>
<dbReference type="PROSITE" id="PS50102">
    <property type="entry name" value="RRM"/>
    <property type="match status" value="5"/>
</dbReference>
<dbReference type="PANTHER" id="PTHR48039">
    <property type="entry name" value="RNA-BINDING MOTIF PROTEIN 14B"/>
    <property type="match status" value="1"/>
</dbReference>
<dbReference type="InterPro" id="IPR034482">
    <property type="entry name" value="Mrd1_RRM3"/>
</dbReference>
<evidence type="ECO:0000313" key="18">
    <source>
        <dbReference type="Proteomes" id="UP000310108"/>
    </source>
</evidence>
<feature type="domain" description="RRM" evidence="14">
    <location>
        <begin position="510"/>
        <end position="582"/>
    </location>
</feature>
<evidence type="ECO:0000256" key="1">
    <source>
        <dbReference type="ARBA" id="ARBA00004123"/>
    </source>
</evidence>
<dbReference type="InterPro" id="IPR013819">
    <property type="entry name" value="LipOase_C"/>
</dbReference>
<evidence type="ECO:0000256" key="7">
    <source>
        <dbReference type="ARBA" id="ARBA00022884"/>
    </source>
</evidence>
<feature type="compositionally biased region" description="Polar residues" evidence="13">
    <location>
        <begin position="887"/>
        <end position="897"/>
    </location>
</feature>
<feature type="compositionally biased region" description="Basic and acidic residues" evidence="13">
    <location>
        <begin position="1474"/>
        <end position="1490"/>
    </location>
</feature>
<dbReference type="PANTHER" id="PTHR48039:SF5">
    <property type="entry name" value="RNA-BINDING PROTEIN 28"/>
    <property type="match status" value="1"/>
</dbReference>
<feature type="region of interest" description="Disordered" evidence="13">
    <location>
        <begin position="93"/>
        <end position="141"/>
    </location>
</feature>
<feature type="region of interest" description="Disordered" evidence="13">
    <location>
        <begin position="173"/>
        <end position="245"/>
    </location>
</feature>
<feature type="region of interest" description="Disordered" evidence="13">
    <location>
        <begin position="263"/>
        <end position="287"/>
    </location>
</feature>
<feature type="region of interest" description="Disordered" evidence="13">
    <location>
        <begin position="960"/>
        <end position="984"/>
    </location>
</feature>
<dbReference type="InterPro" id="IPR000504">
    <property type="entry name" value="RRM_dom"/>
</dbReference>
<feature type="domain" description="TEA" evidence="15">
    <location>
        <begin position="1020"/>
        <end position="1103"/>
    </location>
</feature>
<dbReference type="InterPro" id="IPR051945">
    <property type="entry name" value="RRM_MRD1_RNA_proc_ribogen"/>
</dbReference>
<comment type="caution">
    <text evidence="17">The sequence shown here is derived from an EMBL/GenBank/DDBJ whole genome shotgun (WGS) entry which is preliminary data.</text>
</comment>
<dbReference type="FunFam" id="3.30.70.330:FF:000459">
    <property type="entry name" value="Multiple RNA-binding domain-containing protein 1"/>
    <property type="match status" value="1"/>
</dbReference>
<feature type="compositionally biased region" description="Basic and acidic residues" evidence="13">
    <location>
        <begin position="874"/>
        <end position="886"/>
    </location>
</feature>
<keyword evidence="18" id="KW-1185">Reference proteome</keyword>
<evidence type="ECO:0000256" key="2">
    <source>
        <dbReference type="ARBA" id="ARBA00008033"/>
    </source>
</evidence>
<comment type="subcellular location">
    <subcellularLocation>
        <location evidence="1">Nucleus</location>
    </subcellularLocation>
</comment>
<organism evidence="17 18">
    <name type="scientific">Colletotrichum tanaceti</name>
    <dbReference type="NCBI Taxonomy" id="1306861"/>
    <lineage>
        <taxon>Eukaryota</taxon>
        <taxon>Fungi</taxon>
        <taxon>Dikarya</taxon>
        <taxon>Ascomycota</taxon>
        <taxon>Pezizomycotina</taxon>
        <taxon>Sordariomycetes</taxon>
        <taxon>Hypocreomycetidae</taxon>
        <taxon>Glomerellales</taxon>
        <taxon>Glomerellaceae</taxon>
        <taxon>Colletotrichum</taxon>
        <taxon>Colletotrichum destructivum species complex</taxon>
    </lineage>
</organism>
<dbReference type="STRING" id="1306861.A0A4V6Y9K6"/>
<dbReference type="GO" id="GO:0003729">
    <property type="term" value="F:mRNA binding"/>
    <property type="evidence" value="ECO:0007669"/>
    <property type="project" value="TreeGrafter"/>
</dbReference>
<accession>A0A4V6Y9K6</accession>
<feature type="domain" description="RRM" evidence="14">
    <location>
        <begin position="328"/>
        <end position="405"/>
    </location>
</feature>
<feature type="compositionally biased region" description="Low complexity" evidence="13">
    <location>
        <begin position="935"/>
        <end position="946"/>
    </location>
</feature>
<dbReference type="GO" id="GO:0046872">
    <property type="term" value="F:metal ion binding"/>
    <property type="evidence" value="ECO:0007669"/>
    <property type="project" value="InterPro"/>
</dbReference>
<evidence type="ECO:0000256" key="6">
    <source>
        <dbReference type="ARBA" id="ARBA00022737"/>
    </source>
</evidence>
<dbReference type="Pfam" id="PF00076">
    <property type="entry name" value="RRM_1"/>
    <property type="match status" value="5"/>
</dbReference>
<dbReference type="InterPro" id="IPR012677">
    <property type="entry name" value="Nucleotide-bd_a/b_plait_sf"/>
</dbReference>
<evidence type="ECO:0000256" key="3">
    <source>
        <dbReference type="ARBA" id="ARBA00008421"/>
    </source>
</evidence>
<dbReference type="PROSITE" id="PS51393">
    <property type="entry name" value="LIPOXYGENASE_3"/>
    <property type="match status" value="1"/>
</dbReference>
<sequence length="1821" mass="202044">MSAPTAAPTTTMETSRVFVRGLPPKITEADFRQHFSAGGREVTDVKLISQRRIGYVGYKTSEVAAKAVKYFNRSYIRMSRINVELARPIADPALQHTNGSTGQTYVATPSGSAAPQPSSVEEKDAKKKRKREDLDESDPKLREFLQVMGPSKNAANEMSDVMDPVAVKEQKKLLQDGESDDEYEAIPSRPEKRQMMEAPKGEQLMEPMPEKDRAMPDAAPVPESMEDVPQEQAPAAPINEATTNDDWLRSRTNRLLDLVDASETVQPPVQQDSGETAGSAPAGQREVSAEVVELPKAETKGGTMVDDALAHIEKVEEKGALATIKRSSRLFVRNLPFSATEEDLRAHFEQYGELQEVHLPVTVGGASKGFAMVQFTSAESAVAAFQSTDGQTFQGRLLHVLPAEVKRDAGLDEFAISKLPLKKQNLIRKKAEAASSTFNWNSLYMSQDAVNASVANRLGVSKSELLDPTSADAGVKQAIAETSIIQETKAYFVSNGVDLDAFKSQKRGDTAILVKNFPFGTTMEELRTMFEEHGTVLRVLMPPSGTIAIVDFAQPAHAKAAFAKLAYRRIKDTVLFLEKAPKDLFKNDASVSMTQGKEDRPAGIQKLSVTELLGRDEHGETDVVTTSLFVRNLNFSTTTEKLAETFKPLDGFVSARVKTKMDPKKPGQVLSMGFGFVVFKTNEQAQAALQAMDGFVLEGHTLAVKASHKGQDAAEERRREDKARKAAGQRTKIVIKNLPFEVTKKDIRTLFGTYGQLRAVRLPKKFGNSTRGFAFAEFVAPREAENALNALRDTHLLGRRLVLDYAEAEAVDAEEEIAKMQRKVGGQVNKVAISQLMGQNRKRVNIGGDNADEMDMGFVLVKESIYNPVQPSPVREKKETKERNEFDASTNPHTIYQLQREIPGNRYSPSPVYSYDSRRCTPTGRQPLRESTGNAQSAGSHLSSLASSCRNSPLGLFSPSLTSIPTPPIVPSQAGPGYRSSNGLRRSDALHMARQTRLNINPIYYAPEFRPYRDKQDQKDPNEKQIWPRVLEDAFLDSLLIIPHMGRKKYSMQGKQFGRNMLISEYLWIAYCCSLQPGQKAEERKRKQVSSHIQVVKKMFEKHRCYHFFFVKDPDKSEARLKDNMEVASFKDNPVLIALAEGRLPDVRPNYEYFAQILAMDSHVVMRPKTAWIFVASNNVRMDEDGEAYDHHGKPLDKNYYPHLEKNMHKEDITSRGLNGSILLHEYNKELSQKESAAVTELAQEWEAKFPPLHKSLEHAIHDNKWLDILEMTVTLEIHPRSNFPAGSELNGFVELSISQPALQNHRWKCVTKLARPEELRSADNDAFIVEQTSEIGVQYIHRPGCQEGKFECDCRSRPRQDVRVPFPAAEWASILSTCAVYLEPIEDKSKVDDDDDERAKAAEDAALEAERTTAELIQQVGMFQELWSAPPDNSDRRVWTRRGIILWKFRTIHAFDDKWNPIFEKPAPQKGRKPADEDGEEHGASSRREGRSKRVFNPAGTTWRFLTALDPVSSAHQQNVCINPAAASGRDMLMAPTPPYSHHLASVMNDNLGSAWEPVSMAGQLPSLASTGTLGMMDNFSHGLATPPPTASIHSSYASSYDGSHELASGSHHHHHQLDFLAAACTSSMDSQNTLVTDMGSAPADPFLSATAGIQVSNGVGVGVYDEGDVEGISDWDPATSSFHSLNHWSGWNESSDAKTQQWQNENQRSVAGNASLWSEGKDHQTWNQPPWAQAVSAVAAVAGTDGRSGWSPVDQQRGLPSLDQISPLKSLAGRKRARSNSLDMENRENYPATAIQKLVHHRTPASVMDKGGHGHHSWE</sequence>
<reference evidence="17 18" key="1">
    <citation type="journal article" date="2019" name="PLoS ONE">
        <title>Comparative genome analysis indicates high evolutionary potential of pathogenicity genes in Colletotrichum tanaceti.</title>
        <authorList>
            <person name="Lelwala R.V."/>
            <person name="Korhonen P.K."/>
            <person name="Young N.D."/>
            <person name="Scott J.B."/>
            <person name="Ades P.A."/>
            <person name="Gasser R.B."/>
            <person name="Taylor P.W.J."/>
        </authorList>
    </citation>
    <scope>NUCLEOTIDE SEQUENCE [LARGE SCALE GENOMIC DNA]</scope>
    <source>
        <strain evidence="17">BRIP57314</strain>
    </source>
</reference>
<feature type="domain" description="Lipoxygenase" evidence="16">
    <location>
        <begin position="1"/>
        <end position="120"/>
    </location>
</feature>
<dbReference type="GO" id="GO:1990904">
    <property type="term" value="C:ribonucleoprotein complex"/>
    <property type="evidence" value="ECO:0007669"/>
    <property type="project" value="UniProtKB-KW"/>
</dbReference>
<dbReference type="CDD" id="cd12565">
    <property type="entry name" value="RRM1_MRD1"/>
    <property type="match status" value="1"/>
</dbReference>
<dbReference type="SMART" id="SM00426">
    <property type="entry name" value="TEA"/>
    <property type="match status" value="1"/>
</dbReference>
<comment type="similarity">
    <text evidence="3">Belongs to the TEC1 family.</text>
</comment>
<dbReference type="CDD" id="cd12568">
    <property type="entry name" value="RRM3_MRD1"/>
    <property type="match status" value="1"/>
</dbReference>
<dbReference type="GO" id="GO:0005634">
    <property type="term" value="C:nucleus"/>
    <property type="evidence" value="ECO:0007669"/>
    <property type="project" value="UniProtKB-SubCell"/>
</dbReference>
<dbReference type="EMBL" id="PJEX01000025">
    <property type="protein sequence ID" value="TKW58406.1"/>
    <property type="molecule type" value="Genomic_DNA"/>
</dbReference>
<evidence type="ECO:0000256" key="8">
    <source>
        <dbReference type="ARBA" id="ARBA00023242"/>
    </source>
</evidence>
<feature type="region of interest" description="Disordered" evidence="13">
    <location>
        <begin position="1462"/>
        <end position="1495"/>
    </location>
</feature>
<dbReference type="InterPro" id="IPR000818">
    <property type="entry name" value="TEA/ATTS_dom"/>
</dbReference>
<dbReference type="InterPro" id="IPR038096">
    <property type="entry name" value="TEA/ATTS_sf"/>
</dbReference>
<keyword evidence="8" id="KW-0539">Nucleus</keyword>
<evidence type="ECO:0000256" key="13">
    <source>
        <dbReference type="SAM" id="MobiDB-lite"/>
    </source>
</evidence>
<evidence type="ECO:0000259" key="14">
    <source>
        <dbReference type="PROSITE" id="PS50102"/>
    </source>
</evidence>
<dbReference type="SUPFAM" id="SSF54928">
    <property type="entry name" value="RNA-binding domain, RBD"/>
    <property type="match status" value="3"/>
</dbReference>
<comment type="similarity">
    <text evidence="2">Belongs to the RRM MRD1 family.</text>
</comment>
<dbReference type="FunFam" id="3.30.70.330:FF:000247">
    <property type="entry name" value="Multiple RNA-binding domain-containing protein 1"/>
    <property type="match status" value="1"/>
</dbReference>
<name>A0A4V6Y9K6_9PEZI</name>
<dbReference type="FunFam" id="3.30.70.330:FF:000452">
    <property type="entry name" value="Multiple RNA-binding domain-containing protein 1"/>
    <property type="match status" value="1"/>
</dbReference>
<keyword evidence="7 11" id="KW-0694">RNA-binding</keyword>
<comment type="function">
    <text evidence="10">Involved in pre-rRNA processing.</text>
</comment>
<feature type="domain" description="RRM" evidence="14">
    <location>
        <begin position="15"/>
        <end position="88"/>
    </location>
</feature>
<proteinExistence type="inferred from homology"/>
<evidence type="ECO:0000256" key="10">
    <source>
        <dbReference type="ARBA" id="ARBA00057379"/>
    </source>
</evidence>
<dbReference type="Gene3D" id="6.10.20.40">
    <property type="entry name" value="TEA/ATTS domain"/>
    <property type="match status" value="1"/>
</dbReference>
<keyword evidence="9" id="KW-0687">Ribonucleoprotein</keyword>
<dbReference type="Gene3D" id="3.30.70.330">
    <property type="match status" value="5"/>
</dbReference>
<evidence type="ECO:0000259" key="16">
    <source>
        <dbReference type="PROSITE" id="PS51393"/>
    </source>
</evidence>
<dbReference type="InterPro" id="IPR035979">
    <property type="entry name" value="RBD_domain_sf"/>
</dbReference>
<dbReference type="Pfam" id="PF01285">
    <property type="entry name" value="TEA"/>
    <property type="match status" value="1"/>
</dbReference>
<evidence type="ECO:0000256" key="4">
    <source>
        <dbReference type="ARBA" id="ARBA00013428"/>
    </source>
</evidence>
<evidence type="ECO:0000256" key="12">
    <source>
        <dbReference type="PROSITE-ProRule" id="PRU00505"/>
    </source>
</evidence>
<evidence type="ECO:0000256" key="11">
    <source>
        <dbReference type="PROSITE-ProRule" id="PRU00176"/>
    </source>
</evidence>
<feature type="domain" description="RRM" evidence="14">
    <location>
        <begin position="731"/>
        <end position="808"/>
    </location>
</feature>
<evidence type="ECO:0000256" key="9">
    <source>
        <dbReference type="ARBA" id="ARBA00023274"/>
    </source>
</evidence>
<dbReference type="GO" id="GO:0016702">
    <property type="term" value="F:oxidoreductase activity, acting on single donors with incorporation of molecular oxygen, incorporation of two atoms of oxygen"/>
    <property type="evidence" value="ECO:0007669"/>
    <property type="project" value="InterPro"/>
</dbReference>
<dbReference type="PROSITE" id="PS51088">
    <property type="entry name" value="TEA_2"/>
    <property type="match status" value="1"/>
</dbReference>
<evidence type="ECO:0000256" key="5">
    <source>
        <dbReference type="ARBA" id="ARBA00022552"/>
    </source>
</evidence>
<keyword evidence="6" id="KW-0677">Repeat</keyword>
<evidence type="ECO:0000259" key="15">
    <source>
        <dbReference type="PROSITE" id="PS51088"/>
    </source>
</evidence>
<feature type="DNA-binding region" description="TEA" evidence="12">
    <location>
        <begin position="1020"/>
        <end position="1103"/>
    </location>
</feature>
<feature type="compositionally biased region" description="Basic and acidic residues" evidence="13">
    <location>
        <begin position="120"/>
        <end position="141"/>
    </location>
</feature>
<keyword evidence="5" id="KW-0698">rRNA processing</keyword>
<feature type="compositionally biased region" description="Polar residues" evidence="13">
    <location>
        <begin position="95"/>
        <end position="119"/>
    </location>
</feature>
<dbReference type="GO" id="GO:0006364">
    <property type="term" value="P:rRNA processing"/>
    <property type="evidence" value="ECO:0007669"/>
    <property type="project" value="UniProtKB-KW"/>
</dbReference>
<feature type="compositionally biased region" description="Polar residues" evidence="13">
    <location>
        <begin position="263"/>
        <end position="276"/>
    </location>
</feature>
<dbReference type="CDD" id="cd12570">
    <property type="entry name" value="RRM5_MRD1"/>
    <property type="match status" value="1"/>
</dbReference>
<dbReference type="SMART" id="SM00360">
    <property type="entry name" value="RRM"/>
    <property type="match status" value="5"/>
</dbReference>